<dbReference type="InterPro" id="IPR013985">
    <property type="entry name" value="Ald_Fedxn_OxRdtase_dom3"/>
</dbReference>
<dbReference type="SUPFAM" id="SSF48310">
    <property type="entry name" value="Aldehyde ferredoxin oxidoreductase, C-terminal domains"/>
    <property type="match status" value="1"/>
</dbReference>
<dbReference type="GO" id="GO:0016625">
    <property type="term" value="F:oxidoreductase activity, acting on the aldehyde or oxo group of donors, iron-sulfur protein as acceptor"/>
    <property type="evidence" value="ECO:0007669"/>
    <property type="project" value="InterPro"/>
</dbReference>
<dbReference type="GO" id="GO:0009055">
    <property type="term" value="F:electron transfer activity"/>
    <property type="evidence" value="ECO:0007669"/>
    <property type="project" value="InterPro"/>
</dbReference>
<name>X1C5D6_9ZZZZ</name>
<dbReference type="GO" id="GO:0051536">
    <property type="term" value="F:iron-sulfur cluster binding"/>
    <property type="evidence" value="ECO:0007669"/>
    <property type="project" value="InterPro"/>
</dbReference>
<dbReference type="Gene3D" id="1.10.599.10">
    <property type="entry name" value="Aldehyde Ferredoxin Oxidoreductase Protein, subunit A, domain 3"/>
    <property type="match status" value="1"/>
</dbReference>
<gene>
    <name evidence="3" type="ORF">S01H4_43898</name>
</gene>
<dbReference type="AlphaFoldDB" id="X1C5D6"/>
<reference evidence="3" key="1">
    <citation type="journal article" date="2014" name="Front. Microbiol.">
        <title>High frequency of phylogenetically diverse reductive dehalogenase-homologous genes in deep subseafloor sedimentary metagenomes.</title>
        <authorList>
            <person name="Kawai M."/>
            <person name="Futagami T."/>
            <person name="Toyoda A."/>
            <person name="Takaki Y."/>
            <person name="Nishi S."/>
            <person name="Hori S."/>
            <person name="Arai W."/>
            <person name="Tsubouchi T."/>
            <person name="Morono Y."/>
            <person name="Uchiyama I."/>
            <person name="Ito T."/>
            <person name="Fujiyama A."/>
            <person name="Inagaki F."/>
            <person name="Takami H."/>
        </authorList>
    </citation>
    <scope>NUCLEOTIDE SEQUENCE</scope>
    <source>
        <strain evidence="3">Expedition CK06-06</strain>
    </source>
</reference>
<sequence>PYHDPRVNPCQGTGYLADADPSRHMPTQGTISLEQGGSLGSDPALQVPKLDVYGDYKSKGQMYAIGAEFYQLFSSSGLCSLLLVNNTAPVAEFVAAVTGWDFSWAEGLKAGRRILTLRQAFNACEGLSPDDFKLPERVMVPASVGPSTGVKIDFDSLKNGYFAAMGWDIKTGKPHRQTLIELGLDELTSDR</sequence>
<protein>
    <recommendedName>
        <fullName evidence="2">Aldehyde ferredoxin oxidoreductase C-terminal domain-containing protein</fullName>
    </recommendedName>
</protein>
<dbReference type="EMBL" id="BART01024267">
    <property type="protein sequence ID" value="GAH02572.1"/>
    <property type="molecule type" value="Genomic_DNA"/>
</dbReference>
<dbReference type="Pfam" id="PF01314">
    <property type="entry name" value="AFOR_C"/>
    <property type="match status" value="1"/>
</dbReference>
<evidence type="ECO:0000313" key="3">
    <source>
        <dbReference type="EMBL" id="GAH02572.1"/>
    </source>
</evidence>
<dbReference type="InterPro" id="IPR036021">
    <property type="entry name" value="Tungsten_al_ferr_oxy-like_C"/>
</dbReference>
<feature type="region of interest" description="Disordered" evidence="1">
    <location>
        <begin position="1"/>
        <end position="42"/>
    </location>
</feature>
<comment type="caution">
    <text evidence="3">The sequence shown here is derived from an EMBL/GenBank/DDBJ whole genome shotgun (WGS) entry which is preliminary data.</text>
</comment>
<dbReference type="PANTHER" id="PTHR30038:SF0">
    <property type="entry name" value="TUNGSTEN-CONTAINING ALDEHYDE FERREDOXIN OXIDOREDUCTASE"/>
    <property type="match status" value="1"/>
</dbReference>
<proteinExistence type="predicted"/>
<organism evidence="3">
    <name type="scientific">marine sediment metagenome</name>
    <dbReference type="NCBI Taxonomy" id="412755"/>
    <lineage>
        <taxon>unclassified sequences</taxon>
        <taxon>metagenomes</taxon>
        <taxon>ecological metagenomes</taxon>
    </lineage>
</organism>
<evidence type="ECO:0000259" key="2">
    <source>
        <dbReference type="Pfam" id="PF01314"/>
    </source>
</evidence>
<feature type="compositionally biased region" description="Polar residues" evidence="1">
    <location>
        <begin position="25"/>
        <end position="35"/>
    </location>
</feature>
<feature type="domain" description="Aldehyde ferredoxin oxidoreductase C-terminal" evidence="2">
    <location>
        <begin position="1"/>
        <end position="184"/>
    </location>
</feature>
<dbReference type="InterPro" id="IPR001203">
    <property type="entry name" value="OxRdtase_Ald_Fedxn_C"/>
</dbReference>
<dbReference type="InterPro" id="IPR051919">
    <property type="entry name" value="W-dependent_AOR"/>
</dbReference>
<dbReference type="PANTHER" id="PTHR30038">
    <property type="entry name" value="ALDEHYDE FERREDOXIN OXIDOREDUCTASE"/>
    <property type="match status" value="1"/>
</dbReference>
<feature type="non-terminal residue" evidence="3">
    <location>
        <position position="1"/>
    </location>
</feature>
<accession>X1C5D6</accession>
<evidence type="ECO:0000256" key="1">
    <source>
        <dbReference type="SAM" id="MobiDB-lite"/>
    </source>
</evidence>